<dbReference type="AlphaFoldDB" id="A0A4Z0BNU4"/>
<dbReference type="Proteomes" id="UP000298180">
    <property type="component" value="Unassembled WGS sequence"/>
</dbReference>
<proteinExistence type="predicted"/>
<accession>A0A4Z0BNU4</accession>
<evidence type="ECO:0000256" key="1">
    <source>
        <dbReference type="SAM" id="MobiDB-lite"/>
    </source>
</evidence>
<keyword evidence="3" id="KW-1185">Reference proteome</keyword>
<dbReference type="Gene3D" id="3.40.190.150">
    <property type="entry name" value="Bordetella uptake gene, domain 1"/>
    <property type="match status" value="1"/>
</dbReference>
<dbReference type="EMBL" id="SMLM01000003">
    <property type="protein sequence ID" value="TFZ00983.1"/>
    <property type="molecule type" value="Genomic_DNA"/>
</dbReference>
<reference evidence="2 3" key="1">
    <citation type="submission" date="2019-03" db="EMBL/GenBank/DDBJ databases">
        <title>Ramlibacter henchirensis DSM 14656, whole genome shotgun sequence.</title>
        <authorList>
            <person name="Zhang X."/>
            <person name="Feng G."/>
            <person name="Zhu H."/>
        </authorList>
    </citation>
    <scope>NUCLEOTIDE SEQUENCE [LARGE SCALE GENOMIC DNA]</scope>
    <source>
        <strain evidence="2 3">DSM 14656</strain>
    </source>
</reference>
<comment type="caution">
    <text evidence="2">The sequence shown here is derived from an EMBL/GenBank/DDBJ whole genome shotgun (WGS) entry which is preliminary data.</text>
</comment>
<sequence length="92" mass="9595">MHKAGKVRILAVADVKRAASLPDVPTFAEIGLQAVTLVRRGRTSGHASRSRQGAERVAVAAIGQPDVRSRFNELGRSPVGSAPDAASRVNGP</sequence>
<dbReference type="OrthoDB" id="9780943at2"/>
<evidence type="ECO:0000313" key="3">
    <source>
        <dbReference type="Proteomes" id="UP000298180"/>
    </source>
</evidence>
<protein>
    <submittedName>
        <fullName evidence="2">Uncharacterized protein</fullName>
    </submittedName>
</protein>
<feature type="region of interest" description="Disordered" evidence="1">
    <location>
        <begin position="41"/>
        <end position="92"/>
    </location>
</feature>
<name>A0A4Z0BNU4_9BURK</name>
<dbReference type="Gene3D" id="3.40.190.10">
    <property type="entry name" value="Periplasmic binding protein-like II"/>
    <property type="match status" value="1"/>
</dbReference>
<evidence type="ECO:0000313" key="2">
    <source>
        <dbReference type="EMBL" id="TFZ00983.1"/>
    </source>
</evidence>
<dbReference type="InterPro" id="IPR042100">
    <property type="entry name" value="Bug_dom1"/>
</dbReference>
<organism evidence="2 3">
    <name type="scientific">Ramlibacter henchirensis</name>
    <dbReference type="NCBI Taxonomy" id="204072"/>
    <lineage>
        <taxon>Bacteria</taxon>
        <taxon>Pseudomonadati</taxon>
        <taxon>Pseudomonadota</taxon>
        <taxon>Betaproteobacteria</taxon>
        <taxon>Burkholderiales</taxon>
        <taxon>Comamonadaceae</taxon>
        <taxon>Ramlibacter</taxon>
    </lineage>
</organism>
<gene>
    <name evidence="2" type="ORF">EZ313_21395</name>
</gene>